<protein>
    <submittedName>
        <fullName evidence="1">Uncharacterized protein</fullName>
    </submittedName>
</protein>
<evidence type="ECO:0000313" key="1">
    <source>
        <dbReference type="EMBL" id="MFB9466041.1"/>
    </source>
</evidence>
<reference evidence="1 2" key="1">
    <citation type="submission" date="2024-09" db="EMBL/GenBank/DDBJ databases">
        <authorList>
            <person name="Sun Q."/>
            <person name="Mori K."/>
        </authorList>
    </citation>
    <scope>NUCLEOTIDE SEQUENCE [LARGE SCALE GENOMIC DNA]</scope>
    <source>
        <strain evidence="1 2">JCM 6917</strain>
    </source>
</reference>
<dbReference type="Proteomes" id="UP001589709">
    <property type="component" value="Unassembled WGS sequence"/>
</dbReference>
<gene>
    <name evidence="1" type="ORF">ACFF45_25860</name>
</gene>
<sequence length="67" mass="6998">MTNPNARGACFTVTVDFLDAASARVEQRARDAYVAANDTLDVRVDLSGPGGAARVDHCEAAPYATAN</sequence>
<organism evidence="1 2">
    <name type="scientific">Streptomyces cinereospinus</name>
    <dbReference type="NCBI Taxonomy" id="285561"/>
    <lineage>
        <taxon>Bacteria</taxon>
        <taxon>Bacillati</taxon>
        <taxon>Actinomycetota</taxon>
        <taxon>Actinomycetes</taxon>
        <taxon>Kitasatosporales</taxon>
        <taxon>Streptomycetaceae</taxon>
        <taxon>Streptomyces</taxon>
    </lineage>
</organism>
<evidence type="ECO:0000313" key="2">
    <source>
        <dbReference type="Proteomes" id="UP001589709"/>
    </source>
</evidence>
<dbReference type="RefSeq" id="WP_381348857.1">
    <property type="nucleotide sequence ID" value="NZ_JBHMCY010000059.1"/>
</dbReference>
<dbReference type="EMBL" id="JBHMCY010000059">
    <property type="protein sequence ID" value="MFB9466041.1"/>
    <property type="molecule type" value="Genomic_DNA"/>
</dbReference>
<accession>A0ABV5N745</accession>
<comment type="caution">
    <text evidence="1">The sequence shown here is derived from an EMBL/GenBank/DDBJ whole genome shotgun (WGS) entry which is preliminary data.</text>
</comment>
<keyword evidence="2" id="KW-1185">Reference proteome</keyword>
<name>A0ABV5N745_9ACTN</name>
<proteinExistence type="predicted"/>